<feature type="region of interest" description="Disordered" evidence="1">
    <location>
        <begin position="1"/>
        <end position="30"/>
    </location>
</feature>
<feature type="compositionally biased region" description="Basic and acidic residues" evidence="1">
    <location>
        <begin position="210"/>
        <end position="222"/>
    </location>
</feature>
<comment type="caution">
    <text evidence="2">The sequence shown here is derived from an EMBL/GenBank/DDBJ whole genome shotgun (WGS) entry which is preliminary data.</text>
</comment>
<evidence type="ECO:0000313" key="2">
    <source>
        <dbReference type="EMBL" id="KAF6084285.1"/>
    </source>
</evidence>
<accession>A0A833YXW1</accession>
<dbReference type="Proteomes" id="UP000664940">
    <property type="component" value="Unassembled WGS sequence"/>
</dbReference>
<reference evidence="2 3" key="1">
    <citation type="journal article" date="2020" name="Nature">
        <title>Six reference-quality genomes reveal evolution of bat adaptations.</title>
        <authorList>
            <person name="Jebb D."/>
            <person name="Huang Z."/>
            <person name="Pippel M."/>
            <person name="Hughes G.M."/>
            <person name="Lavrichenko K."/>
            <person name="Devanna P."/>
            <person name="Winkler S."/>
            <person name="Jermiin L.S."/>
            <person name="Skirmuntt E.C."/>
            <person name="Katzourakis A."/>
            <person name="Burkitt-Gray L."/>
            <person name="Ray D.A."/>
            <person name="Sullivan K.A.M."/>
            <person name="Roscito J.G."/>
            <person name="Kirilenko B.M."/>
            <person name="Davalos L.M."/>
            <person name="Corthals A.P."/>
            <person name="Power M.L."/>
            <person name="Jones G."/>
            <person name="Ransome R.D."/>
            <person name="Dechmann D.K.N."/>
            <person name="Locatelli A.G."/>
            <person name="Puechmaille S.J."/>
            <person name="Fedrigo O."/>
            <person name="Jarvis E.D."/>
            <person name="Hiller M."/>
            <person name="Vernes S.C."/>
            <person name="Myers E.W."/>
            <person name="Teeling E.C."/>
        </authorList>
    </citation>
    <scope>NUCLEOTIDE SEQUENCE [LARGE SCALE GENOMIC DNA]</scope>
    <source>
        <strain evidence="2">Bat1K_MPI-CBG_1</strain>
    </source>
</reference>
<organism evidence="2 3">
    <name type="scientific">Phyllostomus discolor</name>
    <name type="common">pale spear-nosed bat</name>
    <dbReference type="NCBI Taxonomy" id="89673"/>
    <lineage>
        <taxon>Eukaryota</taxon>
        <taxon>Metazoa</taxon>
        <taxon>Chordata</taxon>
        <taxon>Craniata</taxon>
        <taxon>Vertebrata</taxon>
        <taxon>Euteleostomi</taxon>
        <taxon>Mammalia</taxon>
        <taxon>Eutheria</taxon>
        <taxon>Laurasiatheria</taxon>
        <taxon>Chiroptera</taxon>
        <taxon>Yangochiroptera</taxon>
        <taxon>Phyllostomidae</taxon>
        <taxon>Phyllostominae</taxon>
        <taxon>Phyllostomus</taxon>
    </lineage>
</organism>
<dbReference type="EMBL" id="JABVXQ010000012">
    <property type="protein sequence ID" value="KAF6084285.1"/>
    <property type="molecule type" value="Genomic_DNA"/>
</dbReference>
<feature type="compositionally biased region" description="Polar residues" evidence="1">
    <location>
        <begin position="8"/>
        <end position="24"/>
    </location>
</feature>
<evidence type="ECO:0000313" key="3">
    <source>
        <dbReference type="Proteomes" id="UP000664940"/>
    </source>
</evidence>
<feature type="region of interest" description="Disordered" evidence="1">
    <location>
        <begin position="201"/>
        <end position="222"/>
    </location>
</feature>
<proteinExistence type="predicted"/>
<protein>
    <submittedName>
        <fullName evidence="2">Uncharacterized protein</fullName>
    </submittedName>
</protein>
<evidence type="ECO:0000256" key="1">
    <source>
        <dbReference type="SAM" id="MobiDB-lite"/>
    </source>
</evidence>
<name>A0A833YXW1_9CHIR</name>
<dbReference type="AlphaFoldDB" id="A0A833YXW1"/>
<sequence length="222" mass="24359">MQLWSGHGLSSKTPSATRSHGTSSHRADSVSVPTEGILIEQVPGFFHSYGTDSKLLEMAFKAIVFLTGKDCTFANMIPWKSLETKVRQQEQGQAMSKVPEEVCICVTGSSQMATRVMLESKWKVAGLRTNTTSSAGQARGLTERTEMGSEKLNMRERELAHTRHSLSSTKKSGLALFHQAEASPLFKVTCMPLVPFQNPSVSNSAPAGSSRRDLIHRFQMDV</sequence>
<gene>
    <name evidence="2" type="ORF">HJG60_008562</name>
</gene>